<proteinExistence type="predicted"/>
<dbReference type="KEGG" id="soy:115884665"/>
<dbReference type="AlphaFoldDB" id="A0A6J2Y7I6"/>
<evidence type="ECO:0000259" key="3">
    <source>
        <dbReference type="Pfam" id="PF13359"/>
    </source>
</evidence>
<dbReference type="OrthoDB" id="7467139at2759"/>
<dbReference type="PANTHER" id="PTHR23080">
    <property type="entry name" value="THAP DOMAIN PROTEIN"/>
    <property type="match status" value="1"/>
</dbReference>
<evidence type="ECO:0000313" key="4">
    <source>
        <dbReference type="Proteomes" id="UP000504635"/>
    </source>
</evidence>
<name>A0A6J2Y7I6_SITOR</name>
<comment type="cofactor">
    <cofactor evidence="1">
        <name>a divalent metal cation</name>
        <dbReference type="ChEBI" id="CHEBI:60240"/>
    </cofactor>
</comment>
<keyword evidence="2" id="KW-0479">Metal-binding</keyword>
<dbReference type="GO" id="GO:0046872">
    <property type="term" value="F:metal ion binding"/>
    <property type="evidence" value="ECO:0007669"/>
    <property type="project" value="UniProtKB-KW"/>
</dbReference>
<gene>
    <name evidence="5" type="primary">LOC115884665</name>
</gene>
<dbReference type="Proteomes" id="UP000504635">
    <property type="component" value="Unplaced"/>
</dbReference>
<dbReference type="PANTHER" id="PTHR23080:SF144">
    <property type="entry name" value="SPINDLE AND KINETOCHORE ASSOCIATED COMPLEX SUBUNIT 3"/>
    <property type="match status" value="1"/>
</dbReference>
<keyword evidence="4" id="KW-1185">Reference proteome</keyword>
<evidence type="ECO:0000256" key="2">
    <source>
        <dbReference type="ARBA" id="ARBA00022723"/>
    </source>
</evidence>
<organism evidence="4 5">
    <name type="scientific">Sitophilus oryzae</name>
    <name type="common">Rice weevil</name>
    <name type="synonym">Curculio oryzae</name>
    <dbReference type="NCBI Taxonomy" id="7048"/>
    <lineage>
        <taxon>Eukaryota</taxon>
        <taxon>Metazoa</taxon>
        <taxon>Ecdysozoa</taxon>
        <taxon>Arthropoda</taxon>
        <taxon>Hexapoda</taxon>
        <taxon>Insecta</taxon>
        <taxon>Pterygota</taxon>
        <taxon>Neoptera</taxon>
        <taxon>Endopterygota</taxon>
        <taxon>Coleoptera</taxon>
        <taxon>Polyphaga</taxon>
        <taxon>Cucujiformia</taxon>
        <taxon>Curculionidae</taxon>
        <taxon>Dryophthorinae</taxon>
        <taxon>Sitophilus</taxon>
    </lineage>
</organism>
<dbReference type="GeneID" id="115884665"/>
<accession>A0A6J2Y7I6</accession>
<protein>
    <submittedName>
        <fullName evidence="5">Uncharacterized protein LOC115884665</fullName>
    </submittedName>
</protein>
<dbReference type="Pfam" id="PF13359">
    <property type="entry name" value="DDE_Tnp_4"/>
    <property type="match status" value="1"/>
</dbReference>
<reference evidence="5" key="1">
    <citation type="submission" date="2025-08" db="UniProtKB">
        <authorList>
            <consortium name="RefSeq"/>
        </authorList>
    </citation>
    <scope>IDENTIFICATION</scope>
    <source>
        <tissue evidence="5">Gonads</tissue>
    </source>
</reference>
<sequence length="198" mass="22415">MECFYVIELLEKYTQCDKRSIYITLQKIKLAKTFSELGDAFGISESSTSTIFSNHVVIISNFLKGLIIWPSEEKITNQLPLPFRARYSTVQCIIDCLEIEIQKPSDAVKEALTWSEYKKANTIKYLISSTPDGIINYTSGGYGGRTSDAVIVEQSGFLDKLKPGAGVMADRSFKHIENLIDERKCALIRPPFTYRKSY</sequence>
<dbReference type="InterPro" id="IPR027806">
    <property type="entry name" value="HARBI1_dom"/>
</dbReference>
<evidence type="ECO:0000313" key="5">
    <source>
        <dbReference type="RefSeq" id="XP_030759176.1"/>
    </source>
</evidence>
<feature type="domain" description="DDE Tnp4" evidence="3">
    <location>
        <begin position="94"/>
        <end position="179"/>
    </location>
</feature>
<dbReference type="RefSeq" id="XP_030759176.1">
    <property type="nucleotide sequence ID" value="XM_030903316.1"/>
</dbReference>
<evidence type="ECO:0000256" key="1">
    <source>
        <dbReference type="ARBA" id="ARBA00001968"/>
    </source>
</evidence>
<dbReference type="InParanoid" id="A0A6J2Y7I6"/>